<accession>A0A9P5HDK1</accession>
<name>A0A9P5HDK1_9HYPO</name>
<evidence type="ECO:0008006" key="3">
    <source>
        <dbReference type="Google" id="ProtNLM"/>
    </source>
</evidence>
<sequence>MANHLLSLPYELRDSIWSFASSAGACNGLAGTCRQIQDEFRPVFKFPQTVQELIGLKIWVDSSYINGQWLKLCYTWSEGATTYQQVTMIQDLSDDELHRFLQKIQHITYFEIHLVAPRRGHFVGALLMMLAKVQDAYHIAWSTSPKRRVRRKKKATRIISPFTIVFRTEDSDARPLNSKPFWECRAPKDLRDPTREHDPDWGPSPFFYECFMANLPHYFKTEPRFRFGSWPRPHVSTFGLQAKVTPALLPSRPRPLGRDGLALP</sequence>
<gene>
    <name evidence="1" type="ORF">G7Z17_g4674</name>
</gene>
<comment type="caution">
    <text evidence="1">The sequence shown here is derived from an EMBL/GenBank/DDBJ whole genome shotgun (WGS) entry which is preliminary data.</text>
</comment>
<keyword evidence="2" id="KW-1185">Reference proteome</keyword>
<proteinExistence type="predicted"/>
<organism evidence="1 2">
    <name type="scientific">Cylindrodendrum hubeiense</name>
    <dbReference type="NCBI Taxonomy" id="595255"/>
    <lineage>
        <taxon>Eukaryota</taxon>
        <taxon>Fungi</taxon>
        <taxon>Dikarya</taxon>
        <taxon>Ascomycota</taxon>
        <taxon>Pezizomycotina</taxon>
        <taxon>Sordariomycetes</taxon>
        <taxon>Hypocreomycetidae</taxon>
        <taxon>Hypocreales</taxon>
        <taxon>Nectriaceae</taxon>
        <taxon>Cylindrodendrum</taxon>
    </lineage>
</organism>
<dbReference type="AlphaFoldDB" id="A0A9P5HDK1"/>
<dbReference type="EMBL" id="JAANBB010000069">
    <property type="protein sequence ID" value="KAF7551932.1"/>
    <property type="molecule type" value="Genomic_DNA"/>
</dbReference>
<evidence type="ECO:0000313" key="2">
    <source>
        <dbReference type="Proteomes" id="UP000722485"/>
    </source>
</evidence>
<reference evidence="1" key="1">
    <citation type="submission" date="2020-03" db="EMBL/GenBank/DDBJ databases">
        <title>Draft Genome Sequence of Cylindrodendrum hubeiense.</title>
        <authorList>
            <person name="Buettner E."/>
            <person name="Kellner H."/>
        </authorList>
    </citation>
    <scope>NUCLEOTIDE SEQUENCE</scope>
    <source>
        <strain evidence="1">IHI 201604</strain>
    </source>
</reference>
<dbReference type="OrthoDB" id="5102964at2759"/>
<protein>
    <recommendedName>
        <fullName evidence="3">F-box domain-containing protein</fullName>
    </recommendedName>
</protein>
<dbReference type="Proteomes" id="UP000722485">
    <property type="component" value="Unassembled WGS sequence"/>
</dbReference>
<evidence type="ECO:0000313" key="1">
    <source>
        <dbReference type="EMBL" id="KAF7551932.1"/>
    </source>
</evidence>